<keyword evidence="2" id="KW-1185">Reference proteome</keyword>
<name>A0A1Z1FC41_9SPHN</name>
<evidence type="ECO:0000313" key="1">
    <source>
        <dbReference type="EMBL" id="ARU16330.1"/>
    </source>
</evidence>
<reference evidence="1 2" key="1">
    <citation type="submission" date="2017-01" db="EMBL/GenBank/DDBJ databases">
        <title>Complete genome sequence of esterase-producing bacterium Croceicoccus marinus E4A9.</title>
        <authorList>
            <person name="Wu Y.-H."/>
            <person name="Cheng H."/>
            <person name="Xu L."/>
            <person name="Huo Y.-Y."/>
            <person name="Wang C.-S."/>
            <person name="Xu X.-W."/>
        </authorList>
    </citation>
    <scope>NUCLEOTIDE SEQUENCE [LARGE SCALE GENOMIC DNA]</scope>
    <source>
        <strain evidence="1 2">E4A9</strain>
    </source>
</reference>
<dbReference type="RefSeq" id="WP_066845528.1">
    <property type="nucleotide sequence ID" value="NZ_CP019602.1"/>
</dbReference>
<dbReference type="AlphaFoldDB" id="A0A1Z1FC41"/>
<sequence length="221" mass="24339">MASEWFLSPDWDDEARADFRLRLSQAREQRRYYLGQKAAAIADRHPEAAIALYDEKIAAAEYEDEIVPALHAQAMIHFRAGDHEAMFHAFERAIEAGGEFTAIAAITDYCSAVGLLRDESRYRSALDWLDKLDSRAIAQLGHPFVGFAASAARAFICWQTGERELAADAAREALEMSISDDPMPGLPCMGSAPKPPSPVHDRLLVIAGLWDEDNLGPAPLA</sequence>
<organism evidence="1 2">
    <name type="scientific">Croceicoccus marinus</name>
    <dbReference type="NCBI Taxonomy" id="450378"/>
    <lineage>
        <taxon>Bacteria</taxon>
        <taxon>Pseudomonadati</taxon>
        <taxon>Pseudomonadota</taxon>
        <taxon>Alphaproteobacteria</taxon>
        <taxon>Sphingomonadales</taxon>
        <taxon>Erythrobacteraceae</taxon>
        <taxon>Croceicoccus</taxon>
    </lineage>
</organism>
<protein>
    <recommendedName>
        <fullName evidence="3">Tetratricopeptide repeat protein</fullName>
    </recommendedName>
</protein>
<dbReference type="Proteomes" id="UP000195807">
    <property type="component" value="Chromosome"/>
</dbReference>
<dbReference type="EMBL" id="CP019602">
    <property type="protein sequence ID" value="ARU16330.1"/>
    <property type="molecule type" value="Genomic_DNA"/>
</dbReference>
<dbReference type="Gene3D" id="1.25.40.10">
    <property type="entry name" value="Tetratricopeptide repeat domain"/>
    <property type="match status" value="1"/>
</dbReference>
<proteinExistence type="predicted"/>
<evidence type="ECO:0008006" key="3">
    <source>
        <dbReference type="Google" id="ProtNLM"/>
    </source>
</evidence>
<evidence type="ECO:0000313" key="2">
    <source>
        <dbReference type="Proteomes" id="UP000195807"/>
    </source>
</evidence>
<dbReference type="InterPro" id="IPR011990">
    <property type="entry name" value="TPR-like_helical_dom_sf"/>
</dbReference>
<accession>A0A1Z1FC41</accession>
<dbReference type="OrthoDB" id="7432920at2"/>
<dbReference type="KEGG" id="cman:A9D14_09155"/>
<dbReference type="SUPFAM" id="SSF81901">
    <property type="entry name" value="HCP-like"/>
    <property type="match status" value="1"/>
</dbReference>
<gene>
    <name evidence="1" type="ORF">A9D14_09155</name>
</gene>